<dbReference type="AlphaFoldDB" id="A0A2M6XTR2"/>
<feature type="transmembrane region" description="Helical" evidence="1">
    <location>
        <begin position="85"/>
        <end position="105"/>
    </location>
</feature>
<evidence type="ECO:0000256" key="1">
    <source>
        <dbReference type="SAM" id="Phobius"/>
    </source>
</evidence>
<keyword evidence="1" id="KW-0472">Membrane</keyword>
<reference evidence="3" key="1">
    <citation type="submission" date="2017-09" db="EMBL/GenBank/DDBJ databases">
        <title>Depth-based differentiation of microbial function through sediment-hosted aquifers and enrichment of novel symbionts in the deep terrestrial subsurface.</title>
        <authorList>
            <person name="Probst A.J."/>
            <person name="Ladd B."/>
            <person name="Jarett J.K."/>
            <person name="Geller-Mcgrath D.E."/>
            <person name="Sieber C.M.K."/>
            <person name="Emerson J.B."/>
            <person name="Anantharaman K."/>
            <person name="Thomas B.C."/>
            <person name="Malmstrom R."/>
            <person name="Stieglmeier M."/>
            <person name="Klingl A."/>
            <person name="Woyke T."/>
            <person name="Ryan C.M."/>
            <person name="Banfield J.F."/>
        </authorList>
    </citation>
    <scope>NUCLEOTIDE SEQUENCE [LARGE SCALE GENOMIC DNA]</scope>
</reference>
<proteinExistence type="predicted"/>
<gene>
    <name evidence="2" type="ORF">COT20_02965</name>
</gene>
<feature type="transmembrane region" description="Helical" evidence="1">
    <location>
        <begin position="111"/>
        <end position="131"/>
    </location>
</feature>
<organism evidence="2 3">
    <name type="scientific">bacterium (Candidatus Gribaldobacteria) CG08_land_8_20_14_0_20_39_15</name>
    <dbReference type="NCBI Taxonomy" id="2014273"/>
    <lineage>
        <taxon>Bacteria</taxon>
        <taxon>Candidatus Gribaldobacteria</taxon>
    </lineage>
</organism>
<sequence length="132" mass="15171">MLEVCPKRNIFLLFIDWHFHRAALGIIKAWGNFLSFNLRYFSISGLCRTLFSHWRKISDSYGKGFDFQRFINAFLGNLISRFLGALVRLFLIIVGLAVEVFIFTFGLTIVLFWVLLPIWLALGLLAGIGLLI</sequence>
<evidence type="ECO:0000313" key="2">
    <source>
        <dbReference type="EMBL" id="PIU14160.1"/>
    </source>
</evidence>
<keyword evidence="1" id="KW-1133">Transmembrane helix</keyword>
<accession>A0A2M6XTR2</accession>
<dbReference type="Proteomes" id="UP000229784">
    <property type="component" value="Unassembled WGS sequence"/>
</dbReference>
<name>A0A2M6XTR2_9BACT</name>
<protein>
    <submittedName>
        <fullName evidence="2">Uncharacterized protein</fullName>
    </submittedName>
</protein>
<comment type="caution">
    <text evidence="2">The sequence shown here is derived from an EMBL/GenBank/DDBJ whole genome shotgun (WGS) entry which is preliminary data.</text>
</comment>
<dbReference type="EMBL" id="PEXQ01000075">
    <property type="protein sequence ID" value="PIU14160.1"/>
    <property type="molecule type" value="Genomic_DNA"/>
</dbReference>
<evidence type="ECO:0000313" key="3">
    <source>
        <dbReference type="Proteomes" id="UP000229784"/>
    </source>
</evidence>
<keyword evidence="1" id="KW-0812">Transmembrane</keyword>